<dbReference type="Pfam" id="PF00903">
    <property type="entry name" value="Glyoxalase"/>
    <property type="match status" value="1"/>
</dbReference>
<dbReference type="PANTHER" id="PTHR36113">
    <property type="entry name" value="LYASE, PUTATIVE-RELATED-RELATED"/>
    <property type="match status" value="1"/>
</dbReference>
<dbReference type="PANTHER" id="PTHR36113:SF1">
    <property type="entry name" value="GLYOXALASE_BLEOMYCIN RESISTANCE PROTEIN_DIOXYGENASE"/>
    <property type="match status" value="1"/>
</dbReference>
<dbReference type="Gene3D" id="3.10.180.10">
    <property type="entry name" value="2,3-Dihydroxybiphenyl 1,2-Dioxygenase, domain 1"/>
    <property type="match status" value="1"/>
</dbReference>
<reference evidence="2 3" key="1">
    <citation type="submission" date="2015-05" db="EMBL/GenBank/DDBJ databases">
        <title>Photobacterium galathea sp. nov.</title>
        <authorList>
            <person name="Machado H."/>
            <person name="Gram L."/>
        </authorList>
    </citation>
    <scope>NUCLEOTIDE SEQUENCE [LARGE SCALE GENOMIC DNA]</scope>
    <source>
        <strain evidence="2 3">CGMCC 1.12159</strain>
    </source>
</reference>
<sequence>MKIEHIAIWCRDLEKMKHFYQHYFNASSNDKYTNPKKGFSSYFLSFPEGTRIELMHMAERTTEADSIEGLTGYAHLAFSVGSEADVERMSAQFVKDGFTVIDRPRRTGDGYYECAIRDPEGNTLEITV</sequence>
<accession>A0A0J1GTV9</accession>
<evidence type="ECO:0000313" key="3">
    <source>
        <dbReference type="Proteomes" id="UP000036097"/>
    </source>
</evidence>
<evidence type="ECO:0000313" key="2">
    <source>
        <dbReference type="EMBL" id="KLV03170.1"/>
    </source>
</evidence>
<dbReference type="InterPro" id="IPR051332">
    <property type="entry name" value="Fosfomycin_Res_Enzymes"/>
</dbReference>
<keyword evidence="3" id="KW-1185">Reference proteome</keyword>
<dbReference type="EMBL" id="LDOT01000039">
    <property type="protein sequence ID" value="KLV03170.1"/>
    <property type="molecule type" value="Genomic_DNA"/>
</dbReference>
<dbReference type="InterPro" id="IPR004360">
    <property type="entry name" value="Glyas_Fos-R_dOase_dom"/>
</dbReference>
<name>A0A0J1GTV9_9GAMM</name>
<dbReference type="RefSeq" id="WP_047880818.1">
    <property type="nucleotide sequence ID" value="NZ_LDOT01000039.1"/>
</dbReference>
<dbReference type="Proteomes" id="UP000036097">
    <property type="component" value="Unassembled WGS sequence"/>
</dbReference>
<dbReference type="InterPro" id="IPR029068">
    <property type="entry name" value="Glyas_Bleomycin-R_OHBP_Dase"/>
</dbReference>
<protein>
    <submittedName>
        <fullName evidence="2">Glyoxalase</fullName>
    </submittedName>
</protein>
<gene>
    <name evidence="2" type="ORF">ABT56_20675</name>
</gene>
<comment type="caution">
    <text evidence="2">The sequence shown here is derived from an EMBL/GenBank/DDBJ whole genome shotgun (WGS) entry which is preliminary data.</text>
</comment>
<organism evidence="2 3">
    <name type="scientific">Photobacterium aquae</name>
    <dbReference type="NCBI Taxonomy" id="1195763"/>
    <lineage>
        <taxon>Bacteria</taxon>
        <taxon>Pseudomonadati</taxon>
        <taxon>Pseudomonadota</taxon>
        <taxon>Gammaproteobacteria</taxon>
        <taxon>Vibrionales</taxon>
        <taxon>Vibrionaceae</taxon>
        <taxon>Photobacterium</taxon>
    </lineage>
</organism>
<dbReference type="OrthoDB" id="9800438at2"/>
<dbReference type="PROSITE" id="PS51819">
    <property type="entry name" value="VOC"/>
    <property type="match status" value="1"/>
</dbReference>
<feature type="domain" description="VOC" evidence="1">
    <location>
        <begin position="2"/>
        <end position="128"/>
    </location>
</feature>
<dbReference type="PATRIC" id="fig|1195763.3.peg.4436"/>
<dbReference type="STRING" id="1195763.ABT56_20675"/>
<evidence type="ECO:0000259" key="1">
    <source>
        <dbReference type="PROSITE" id="PS51819"/>
    </source>
</evidence>
<dbReference type="SUPFAM" id="SSF54593">
    <property type="entry name" value="Glyoxalase/Bleomycin resistance protein/Dihydroxybiphenyl dioxygenase"/>
    <property type="match status" value="1"/>
</dbReference>
<proteinExistence type="predicted"/>
<dbReference type="AlphaFoldDB" id="A0A0J1GTV9"/>
<dbReference type="InterPro" id="IPR037523">
    <property type="entry name" value="VOC_core"/>
</dbReference>